<reference evidence="1" key="1">
    <citation type="submission" date="2018-05" db="EMBL/GenBank/DDBJ databases">
        <authorList>
            <person name="Lanie J.A."/>
            <person name="Ng W.-L."/>
            <person name="Kazmierczak K.M."/>
            <person name="Andrzejewski T.M."/>
            <person name="Davidsen T.M."/>
            <person name="Wayne K.J."/>
            <person name="Tettelin H."/>
            <person name="Glass J.I."/>
            <person name="Rusch D."/>
            <person name="Podicherti R."/>
            <person name="Tsui H.-C.T."/>
            <person name="Winkler M.E."/>
        </authorList>
    </citation>
    <scope>NUCLEOTIDE SEQUENCE</scope>
</reference>
<accession>A0A382HTS7</accession>
<gene>
    <name evidence="1" type="ORF">METZ01_LOCUS242887</name>
</gene>
<proteinExistence type="predicted"/>
<name>A0A382HTS7_9ZZZZ</name>
<protein>
    <recommendedName>
        <fullName evidence="2">Lipoprotein</fullName>
    </recommendedName>
</protein>
<organism evidence="1">
    <name type="scientific">marine metagenome</name>
    <dbReference type="NCBI Taxonomy" id="408172"/>
    <lineage>
        <taxon>unclassified sequences</taxon>
        <taxon>metagenomes</taxon>
        <taxon>ecological metagenomes</taxon>
    </lineage>
</organism>
<sequence>MKFSNFFLFTLISFAIGSCLVLPKTENVSDEKCKLVTKSWTLEVHELGKQSNCDANCGDIIKGVVDCSKSEDCIKMLVVVSVGWTVVAASVVGVGNTVHWIEKQGRCEESTVRNSINRLYEKTVDVGGFVLETGNDFVDLFKQNK</sequence>
<evidence type="ECO:0000313" key="1">
    <source>
        <dbReference type="EMBL" id="SVB90033.1"/>
    </source>
</evidence>
<evidence type="ECO:0008006" key="2">
    <source>
        <dbReference type="Google" id="ProtNLM"/>
    </source>
</evidence>
<dbReference type="PROSITE" id="PS51257">
    <property type="entry name" value="PROKAR_LIPOPROTEIN"/>
    <property type="match status" value="1"/>
</dbReference>
<dbReference type="AlphaFoldDB" id="A0A382HTS7"/>
<dbReference type="EMBL" id="UINC01062935">
    <property type="protein sequence ID" value="SVB90033.1"/>
    <property type="molecule type" value="Genomic_DNA"/>
</dbReference>